<dbReference type="EMBL" id="CADCVS010000277">
    <property type="protein sequence ID" value="CAA9504333.1"/>
    <property type="molecule type" value="Genomic_DNA"/>
</dbReference>
<evidence type="ECO:0000313" key="2">
    <source>
        <dbReference type="EMBL" id="CAA9504333.1"/>
    </source>
</evidence>
<feature type="compositionally biased region" description="Low complexity" evidence="1">
    <location>
        <begin position="32"/>
        <end position="47"/>
    </location>
</feature>
<accession>A0A6J4SSU1</accession>
<feature type="compositionally biased region" description="Basic residues" evidence="1">
    <location>
        <begin position="53"/>
        <end position="62"/>
    </location>
</feature>
<feature type="region of interest" description="Disordered" evidence="1">
    <location>
        <begin position="1"/>
        <end position="210"/>
    </location>
</feature>
<feature type="non-terminal residue" evidence="2">
    <location>
        <position position="210"/>
    </location>
</feature>
<keyword evidence="2" id="KW-0808">Transferase</keyword>
<name>A0A6J4SSU1_9ACTN</name>
<feature type="compositionally biased region" description="Basic residues" evidence="1">
    <location>
        <begin position="166"/>
        <end position="176"/>
    </location>
</feature>
<feature type="compositionally biased region" description="Basic and acidic residues" evidence="1">
    <location>
        <begin position="192"/>
        <end position="202"/>
    </location>
</feature>
<reference evidence="2" key="1">
    <citation type="submission" date="2020-02" db="EMBL/GenBank/DDBJ databases">
        <authorList>
            <person name="Meier V. D."/>
        </authorList>
    </citation>
    <scope>NUCLEOTIDE SEQUENCE</scope>
    <source>
        <strain evidence="2">AVDCRST_MAG30</strain>
    </source>
</reference>
<evidence type="ECO:0000256" key="1">
    <source>
        <dbReference type="SAM" id="MobiDB-lite"/>
    </source>
</evidence>
<sequence>GRPPRAGSERPARHGLAAEPALRDARGRPSALRPGVRPGRDPLLLLGPVPPARRARGLHRRAGAQARARGAARLRRGRRRRRAHRRHGALGARAARPARHRGLLVRPPALGQRRELRVQGADRPPRIRPPRPRAAHGLGQHPQRPLAGRARAPRLPPRGRAGRLAPPRRRGPRRRGLRDAAPRVRALAARAGDGRGDGDAAARVHRGRGL</sequence>
<feature type="compositionally biased region" description="Basic residues" evidence="1">
    <location>
        <begin position="70"/>
        <end position="88"/>
    </location>
</feature>
<dbReference type="AlphaFoldDB" id="A0A6J4SSU1"/>
<organism evidence="2">
    <name type="scientific">uncultured Solirubrobacteraceae bacterium</name>
    <dbReference type="NCBI Taxonomy" id="1162706"/>
    <lineage>
        <taxon>Bacteria</taxon>
        <taxon>Bacillati</taxon>
        <taxon>Actinomycetota</taxon>
        <taxon>Thermoleophilia</taxon>
        <taxon>Solirubrobacterales</taxon>
        <taxon>Solirubrobacteraceae</taxon>
        <taxon>environmental samples</taxon>
    </lineage>
</organism>
<dbReference type="GO" id="GO:0016740">
    <property type="term" value="F:transferase activity"/>
    <property type="evidence" value="ECO:0007669"/>
    <property type="project" value="UniProtKB-KW"/>
</dbReference>
<gene>
    <name evidence="2" type="ORF">AVDCRST_MAG30-2102</name>
</gene>
<protein>
    <submittedName>
        <fullName evidence="2">GCN5-related N-acetyltransferase</fullName>
    </submittedName>
</protein>
<proteinExistence type="predicted"/>
<feature type="non-terminal residue" evidence="2">
    <location>
        <position position="1"/>
    </location>
</feature>